<evidence type="ECO:0000256" key="2">
    <source>
        <dbReference type="ARBA" id="ARBA00022475"/>
    </source>
</evidence>
<feature type="transmembrane region" description="Helical" evidence="8">
    <location>
        <begin position="629"/>
        <end position="653"/>
    </location>
</feature>
<evidence type="ECO:0000259" key="12">
    <source>
        <dbReference type="PROSITE" id="PS50261"/>
    </source>
</evidence>
<dbReference type="InterPro" id="IPR000922">
    <property type="entry name" value="Lectin_gal-bd_dom"/>
</dbReference>
<evidence type="ECO:0000256" key="4">
    <source>
        <dbReference type="ARBA" id="ARBA00022989"/>
    </source>
</evidence>
<reference evidence="13" key="1">
    <citation type="submission" date="2021-02" db="EMBL/GenBank/DDBJ databases">
        <authorList>
            <person name="Nowell W R."/>
        </authorList>
    </citation>
    <scope>NUCLEOTIDE SEQUENCE</scope>
    <source>
        <strain evidence="13">Ploen Becks lab</strain>
    </source>
</reference>
<evidence type="ECO:0000256" key="3">
    <source>
        <dbReference type="ARBA" id="ARBA00022692"/>
    </source>
</evidence>
<dbReference type="InterPro" id="IPR032471">
    <property type="entry name" value="AGRL2-4_GAIN_subdom_A"/>
</dbReference>
<keyword evidence="9" id="KW-0732">Signal</keyword>
<feature type="transmembrane region" description="Helical" evidence="8">
    <location>
        <begin position="673"/>
        <end position="694"/>
    </location>
</feature>
<feature type="compositionally biased region" description="Low complexity" evidence="7">
    <location>
        <begin position="900"/>
        <end position="910"/>
    </location>
</feature>
<protein>
    <recommendedName>
        <fullName evidence="15">Latrophilin Cirl</fullName>
    </recommendedName>
</protein>
<feature type="transmembrane region" description="Helical" evidence="8">
    <location>
        <begin position="764"/>
        <end position="790"/>
    </location>
</feature>
<dbReference type="PANTHER" id="PTHR12011">
    <property type="entry name" value="ADHESION G-PROTEIN COUPLED RECEPTOR"/>
    <property type="match status" value="1"/>
</dbReference>
<dbReference type="Pfam" id="PF02140">
    <property type="entry name" value="SUEL_Lectin"/>
    <property type="match status" value="1"/>
</dbReference>
<gene>
    <name evidence="13" type="ORF">OXX778_LOCUS634</name>
</gene>
<evidence type="ECO:0000256" key="7">
    <source>
        <dbReference type="SAM" id="MobiDB-lite"/>
    </source>
</evidence>
<dbReference type="Gene3D" id="1.20.1070.10">
    <property type="entry name" value="Rhodopsin 7-helix transmembrane proteins"/>
    <property type="match status" value="1"/>
</dbReference>
<dbReference type="EMBL" id="CAJNOC010000034">
    <property type="protein sequence ID" value="CAF0708587.1"/>
    <property type="molecule type" value="Genomic_DNA"/>
</dbReference>
<keyword evidence="2" id="KW-1003">Cell membrane</keyword>
<evidence type="ECO:0000313" key="13">
    <source>
        <dbReference type="EMBL" id="CAF0708587.1"/>
    </source>
</evidence>
<accession>A0A813M3X9</accession>
<dbReference type="OrthoDB" id="1100386at2759"/>
<comment type="subcellular location">
    <subcellularLocation>
        <location evidence="1">Cell membrane</location>
        <topology evidence="1">Multi-pass membrane protein</topology>
    </subcellularLocation>
</comment>
<evidence type="ECO:0000313" key="14">
    <source>
        <dbReference type="Proteomes" id="UP000663879"/>
    </source>
</evidence>
<keyword evidence="3 8" id="KW-0812">Transmembrane</keyword>
<dbReference type="SMART" id="SM00303">
    <property type="entry name" value="GPS"/>
    <property type="match status" value="1"/>
</dbReference>
<dbReference type="GO" id="GO:0005886">
    <property type="term" value="C:plasma membrane"/>
    <property type="evidence" value="ECO:0007669"/>
    <property type="project" value="TreeGrafter"/>
</dbReference>
<feature type="transmembrane region" description="Helical" evidence="8">
    <location>
        <begin position="722"/>
        <end position="743"/>
    </location>
</feature>
<feature type="transmembrane region" description="Helical" evidence="8">
    <location>
        <begin position="558"/>
        <end position="582"/>
    </location>
</feature>
<proteinExistence type="predicted"/>
<dbReference type="Pfam" id="PF00002">
    <property type="entry name" value="7tm_2"/>
    <property type="match status" value="1"/>
</dbReference>
<dbReference type="GO" id="GO:0004930">
    <property type="term" value="F:G protein-coupled receptor activity"/>
    <property type="evidence" value="ECO:0007669"/>
    <property type="project" value="InterPro"/>
</dbReference>
<dbReference type="PROSITE" id="PS50228">
    <property type="entry name" value="SUEL_LECTIN"/>
    <property type="match status" value="1"/>
</dbReference>
<feature type="transmembrane region" description="Helical" evidence="8">
    <location>
        <begin position="796"/>
        <end position="820"/>
    </location>
</feature>
<keyword evidence="14" id="KW-1185">Reference proteome</keyword>
<dbReference type="InterPro" id="IPR057244">
    <property type="entry name" value="GAIN_B"/>
</dbReference>
<feature type="domain" description="GAIN-B" evidence="10">
    <location>
        <begin position="376"/>
        <end position="549"/>
    </location>
</feature>
<keyword evidence="6" id="KW-1015">Disulfide bond</keyword>
<feature type="transmembrane region" description="Helical" evidence="8">
    <location>
        <begin position="603"/>
        <end position="623"/>
    </location>
</feature>
<dbReference type="GO" id="GO:0007166">
    <property type="term" value="P:cell surface receptor signaling pathway"/>
    <property type="evidence" value="ECO:0007669"/>
    <property type="project" value="InterPro"/>
</dbReference>
<sequence length="1172" mass="134394">MKWYFIFVFIQPLFNLTQQTDTFSGQTENAQNDKNLHNRMVCENEKLVLNCQNDQVIKIERAYYGRYSITPCNKNHVKFTKGCVANDSMEIIQKLCNDKNSCELYANSTTFGIPCPNSVHILEVIHKCIKSKSLIEPIKTTKIALVEEEDILVEISKETQVPSKISLTQTTNTKTTITTTTTTTAPTTTSTTTTTTTTTETIQCYSKFEYDKNMYEITVDMGKLVSFPCTFQNDFYKQKDPKLVIGSHLYKCEEDGNLYKVNSTCRIRTENSDWFDSLKDEFEEDKNSVKIFQKLNKDLKDYKKSHSQSIKAVINFIKNATDFIDKNQKNISVTFVETVDTIIGQTNNWNNLEQSDKTKSITKLIDLVDEVLFMDDKLSIARDNLIAEVNVNKDLRNDIEFPIGNYLQSKTDERVFLNIENPNENQKFLFAIYKNVNELFPTKTVADKETPNNRFINSNIMSFKTNDAELIDGLKINPIRLLFKHLTIHDNENLAFKPICSYWKYDKDEYDGDWSTDGCELEFTNQTHSMCKCNHLTHFSILMDIYDVHKTQPNHHKFILSVLTIVLSIISCICIIFTLLAFRFIRIIRRNRESSSTKDLTIITTHLCICLLSSLMLFLSGILVQQLGLRQFCSFIALLSHYTFLCSFFWMLLEGAQLYLMLVRIFILEKSPVNTFCLIAYGVPIIIVAISKYIDYYFLESNGYGTQDHCWISNYKNFNLTFIIPISLVLVANFSILTVVFYSMKNSMGLKQSRVHTNKKQEDFFKSLLSFWCLISTLLGLPWILGYFIIDNEKTLIFSYLFTIINSSQGTIIFIFNCLISKNVREEIFKMLRKQKNRLFASLIGHDGAFTSNSSTSSNYTSNNLKQSTIRNGNKNFNKKTFLDFCLNSFCFCIHPCNSSTPTSASSSEKYSSDQGSKRQTSNYLITPQYSSQAKQGNLQDLDENAPLNQIQPQIYLNHAITTYPKHNIRMLSSLPYMKRTSSLMSSSTVNSNNPTQTTYISPVILINTSVPTSPPPPPPELLTFKSNNNPIRRAGNYDENQYLTPEYHNYSALDTDFNTDTQYYMENGLGCGVDDDDDDESNNTNNYDELLDHDLVYLRYCTKKENYISRNNKGSYLKVLNNISNNKLPSSSIGSSTNSSTSSSLANENSQIKLLSHNENLKAKKILQRPL</sequence>
<dbReference type="InterPro" id="IPR046338">
    <property type="entry name" value="GAIN_dom_sf"/>
</dbReference>
<feature type="region of interest" description="Disordered" evidence="7">
    <location>
        <begin position="900"/>
        <end position="920"/>
    </location>
</feature>
<evidence type="ECO:0008006" key="15">
    <source>
        <dbReference type="Google" id="ProtNLM"/>
    </source>
</evidence>
<dbReference type="PROSITE" id="PS50261">
    <property type="entry name" value="G_PROTEIN_RECEP_F2_4"/>
    <property type="match status" value="1"/>
</dbReference>
<dbReference type="PANTHER" id="PTHR12011:SF347">
    <property type="entry name" value="FI21270P1-RELATED"/>
    <property type="match status" value="1"/>
</dbReference>
<feature type="domain" description="G-protein coupled receptors family 2 profile 2" evidence="12">
    <location>
        <begin position="560"/>
        <end position="821"/>
    </location>
</feature>
<feature type="chain" id="PRO_5032755836" description="Latrophilin Cirl" evidence="9">
    <location>
        <begin position="20"/>
        <end position="1172"/>
    </location>
</feature>
<evidence type="ECO:0000256" key="8">
    <source>
        <dbReference type="SAM" id="Phobius"/>
    </source>
</evidence>
<evidence type="ECO:0000256" key="6">
    <source>
        <dbReference type="ARBA" id="ARBA00023157"/>
    </source>
</evidence>
<dbReference type="CDD" id="cd22823">
    <property type="entry name" value="Gal_Rha_Lectin"/>
    <property type="match status" value="1"/>
</dbReference>
<evidence type="ECO:0000256" key="1">
    <source>
        <dbReference type="ARBA" id="ARBA00004651"/>
    </source>
</evidence>
<evidence type="ECO:0000259" key="11">
    <source>
        <dbReference type="PROSITE" id="PS50228"/>
    </source>
</evidence>
<dbReference type="InterPro" id="IPR000203">
    <property type="entry name" value="GPS"/>
</dbReference>
<comment type="caution">
    <text evidence="13">The sequence shown here is derived from an EMBL/GenBank/DDBJ whole genome shotgun (WGS) entry which is preliminary data.</text>
</comment>
<dbReference type="InterPro" id="IPR000832">
    <property type="entry name" value="GPCR_2_secretin-like"/>
</dbReference>
<dbReference type="PROSITE" id="PS50221">
    <property type="entry name" value="GAIN_B"/>
    <property type="match status" value="1"/>
</dbReference>
<dbReference type="GO" id="GO:0030246">
    <property type="term" value="F:carbohydrate binding"/>
    <property type="evidence" value="ECO:0007669"/>
    <property type="project" value="InterPro"/>
</dbReference>
<evidence type="ECO:0000259" key="10">
    <source>
        <dbReference type="PROSITE" id="PS50221"/>
    </source>
</evidence>
<dbReference type="InterPro" id="IPR017981">
    <property type="entry name" value="GPCR_2-like_7TM"/>
</dbReference>
<dbReference type="Pfam" id="PF16489">
    <property type="entry name" value="GAIN"/>
    <property type="match status" value="1"/>
</dbReference>
<keyword evidence="4 8" id="KW-1133">Transmembrane helix</keyword>
<dbReference type="Pfam" id="PF01825">
    <property type="entry name" value="GPS"/>
    <property type="match status" value="1"/>
</dbReference>
<dbReference type="Gene3D" id="2.60.220.50">
    <property type="match status" value="1"/>
</dbReference>
<evidence type="ECO:0000256" key="5">
    <source>
        <dbReference type="ARBA" id="ARBA00023136"/>
    </source>
</evidence>
<dbReference type="InterPro" id="IPR043159">
    <property type="entry name" value="Lectin_gal-bd_sf"/>
</dbReference>
<organism evidence="13 14">
    <name type="scientific">Brachionus calyciflorus</name>
    <dbReference type="NCBI Taxonomy" id="104777"/>
    <lineage>
        <taxon>Eukaryota</taxon>
        <taxon>Metazoa</taxon>
        <taxon>Spiralia</taxon>
        <taxon>Gnathifera</taxon>
        <taxon>Rotifera</taxon>
        <taxon>Eurotatoria</taxon>
        <taxon>Monogononta</taxon>
        <taxon>Pseudotrocha</taxon>
        <taxon>Ploima</taxon>
        <taxon>Brachionidae</taxon>
        <taxon>Brachionus</taxon>
    </lineage>
</organism>
<dbReference type="Proteomes" id="UP000663879">
    <property type="component" value="Unassembled WGS sequence"/>
</dbReference>
<dbReference type="AlphaFoldDB" id="A0A813M3X9"/>
<dbReference type="Gene3D" id="2.60.120.740">
    <property type="match status" value="1"/>
</dbReference>
<evidence type="ECO:0000256" key="9">
    <source>
        <dbReference type="SAM" id="SignalP"/>
    </source>
</evidence>
<feature type="domain" description="SUEL-type lectin" evidence="11">
    <location>
        <begin position="41"/>
        <end position="129"/>
    </location>
</feature>
<keyword evidence="5 8" id="KW-0472">Membrane</keyword>
<dbReference type="PRINTS" id="PR00249">
    <property type="entry name" value="GPCRSECRETIN"/>
</dbReference>
<feature type="signal peptide" evidence="9">
    <location>
        <begin position="1"/>
        <end position="19"/>
    </location>
</feature>
<name>A0A813M3X9_9BILA</name>